<accession>A0A1M4Y642</accession>
<dbReference type="PANTHER" id="PTHR34405">
    <property type="entry name" value="CRISPR-ASSOCIATED ENDORIBONUCLEASE CAS2"/>
    <property type="match status" value="1"/>
</dbReference>
<reference evidence="12" key="1">
    <citation type="submission" date="2016-11" db="EMBL/GenBank/DDBJ databases">
        <authorList>
            <person name="Varghese N."/>
            <person name="Submissions S."/>
        </authorList>
    </citation>
    <scope>NUCLEOTIDE SEQUENCE [LARGE SCALE GENOMIC DNA]</scope>
    <source>
        <strain evidence="12">DSM 11792</strain>
    </source>
</reference>
<dbReference type="RefSeq" id="WP_027357650.1">
    <property type="nucleotide sequence ID" value="NZ_FQUW01000013.1"/>
</dbReference>
<dbReference type="GO" id="GO:0046872">
    <property type="term" value="F:metal ion binding"/>
    <property type="evidence" value="ECO:0007669"/>
    <property type="project" value="UniProtKB-UniRule"/>
</dbReference>
<comment type="similarity">
    <text evidence="2 9 10">Belongs to the CRISPR-associated endoribonuclease Cas2 protein family.</text>
</comment>
<evidence type="ECO:0000256" key="8">
    <source>
        <dbReference type="ARBA" id="ARBA00023118"/>
    </source>
</evidence>
<dbReference type="OrthoDB" id="279819at2"/>
<dbReference type="InterPro" id="IPR019199">
    <property type="entry name" value="Virulence_VapD/CRISPR_Cas2"/>
</dbReference>
<keyword evidence="7 9" id="KW-0460">Magnesium</keyword>
<dbReference type="SUPFAM" id="SSF143430">
    <property type="entry name" value="TTP0101/SSO1404-like"/>
    <property type="match status" value="1"/>
</dbReference>
<evidence type="ECO:0000256" key="9">
    <source>
        <dbReference type="HAMAP-Rule" id="MF_01471"/>
    </source>
</evidence>
<evidence type="ECO:0000256" key="6">
    <source>
        <dbReference type="ARBA" id="ARBA00022801"/>
    </source>
</evidence>
<dbReference type="Pfam" id="PF09827">
    <property type="entry name" value="CRISPR_Cas2"/>
    <property type="match status" value="1"/>
</dbReference>
<evidence type="ECO:0000256" key="4">
    <source>
        <dbReference type="ARBA" id="ARBA00022723"/>
    </source>
</evidence>
<protein>
    <recommendedName>
        <fullName evidence="9">CRISPR-associated endoribonuclease Cas2</fullName>
        <ecNumber evidence="9">3.1.-.-</ecNumber>
    </recommendedName>
</protein>
<evidence type="ECO:0000256" key="2">
    <source>
        <dbReference type="ARBA" id="ARBA00009959"/>
    </source>
</evidence>
<keyword evidence="5 9" id="KW-0255">Endonuclease</keyword>
<dbReference type="GO" id="GO:0043571">
    <property type="term" value="P:maintenance of CRISPR repeat elements"/>
    <property type="evidence" value="ECO:0007669"/>
    <property type="project" value="UniProtKB-UniRule"/>
</dbReference>
<dbReference type="AlphaFoldDB" id="A0A1M4Y642"/>
<organism evidence="11 12">
    <name type="scientific">Desulfofundulus australicus DSM 11792</name>
    <dbReference type="NCBI Taxonomy" id="1121425"/>
    <lineage>
        <taxon>Bacteria</taxon>
        <taxon>Bacillati</taxon>
        <taxon>Bacillota</taxon>
        <taxon>Clostridia</taxon>
        <taxon>Eubacteriales</taxon>
        <taxon>Peptococcaceae</taxon>
        <taxon>Desulfofundulus</taxon>
    </lineage>
</organism>
<dbReference type="PANTHER" id="PTHR34405:SF1">
    <property type="entry name" value="CRISPR-ASSOCIATED ENDORIBONUCLEASE CAS2"/>
    <property type="match status" value="1"/>
</dbReference>
<dbReference type="NCBIfam" id="TIGR01573">
    <property type="entry name" value="cas2"/>
    <property type="match status" value="1"/>
</dbReference>
<evidence type="ECO:0000313" key="11">
    <source>
        <dbReference type="EMBL" id="SHF01043.1"/>
    </source>
</evidence>
<dbReference type="Gene3D" id="3.30.70.240">
    <property type="match status" value="1"/>
</dbReference>
<dbReference type="EC" id="3.1.-.-" evidence="9"/>
<evidence type="ECO:0000256" key="3">
    <source>
        <dbReference type="ARBA" id="ARBA00022722"/>
    </source>
</evidence>
<gene>
    <name evidence="9" type="primary">cas2</name>
    <name evidence="11" type="ORF">SAMN02745218_01252</name>
</gene>
<keyword evidence="6 9" id="KW-0378">Hydrolase</keyword>
<dbReference type="CDD" id="cd09725">
    <property type="entry name" value="Cas2_I_II_III"/>
    <property type="match status" value="1"/>
</dbReference>
<comment type="subunit">
    <text evidence="9">Homodimer, forms a heterotetramer with a Cas1 homodimer.</text>
</comment>
<keyword evidence="12" id="KW-1185">Reference proteome</keyword>
<dbReference type="PIRSF" id="PIRSF032582">
    <property type="entry name" value="Cas2"/>
    <property type="match status" value="1"/>
</dbReference>
<name>A0A1M4Y642_9FIRM</name>
<dbReference type="EMBL" id="FQUW01000013">
    <property type="protein sequence ID" value="SHF01043.1"/>
    <property type="molecule type" value="Genomic_DNA"/>
</dbReference>
<comment type="cofactor">
    <cofactor evidence="1 9">
        <name>Mg(2+)</name>
        <dbReference type="ChEBI" id="CHEBI:18420"/>
    </cofactor>
</comment>
<comment type="function">
    <text evidence="9">CRISPR (clustered regularly interspaced short palindromic repeat), is an adaptive immune system that provides protection against mobile genetic elements (viruses, transposable elements and conjugative plasmids). CRISPR clusters contain sequences complementary to antecedent mobile elements and target invading nucleic acids. CRISPR clusters are transcribed and processed into CRISPR RNA (crRNA). Functions as a ssRNA-specific endoribonuclease. Involved in the integration of spacer DNA into the CRISPR cassette.</text>
</comment>
<dbReference type="GO" id="GO:0051607">
    <property type="term" value="P:defense response to virus"/>
    <property type="evidence" value="ECO:0007669"/>
    <property type="project" value="UniProtKB-UniRule"/>
</dbReference>
<dbReference type="Proteomes" id="UP000184196">
    <property type="component" value="Unassembled WGS sequence"/>
</dbReference>
<evidence type="ECO:0000256" key="5">
    <source>
        <dbReference type="ARBA" id="ARBA00022759"/>
    </source>
</evidence>
<proteinExistence type="inferred from homology"/>
<dbReference type="InterPro" id="IPR021127">
    <property type="entry name" value="CRISPR_associated_Cas2"/>
</dbReference>
<evidence type="ECO:0000256" key="10">
    <source>
        <dbReference type="PIRNR" id="PIRNR032582"/>
    </source>
</evidence>
<feature type="binding site" evidence="9">
    <location>
        <position position="8"/>
    </location>
    <ligand>
        <name>Mg(2+)</name>
        <dbReference type="ChEBI" id="CHEBI:18420"/>
        <note>catalytic</note>
    </ligand>
</feature>
<keyword evidence="3 9" id="KW-0540">Nuclease</keyword>
<evidence type="ECO:0000256" key="7">
    <source>
        <dbReference type="ARBA" id="ARBA00022842"/>
    </source>
</evidence>
<evidence type="ECO:0000313" key="12">
    <source>
        <dbReference type="Proteomes" id="UP000184196"/>
    </source>
</evidence>
<dbReference type="GO" id="GO:0004521">
    <property type="term" value="F:RNA endonuclease activity"/>
    <property type="evidence" value="ECO:0007669"/>
    <property type="project" value="UniProtKB-UniRule"/>
</dbReference>
<dbReference type="GO" id="GO:0016787">
    <property type="term" value="F:hydrolase activity"/>
    <property type="evidence" value="ECO:0007669"/>
    <property type="project" value="UniProtKB-KW"/>
</dbReference>
<keyword evidence="4 9" id="KW-0479">Metal-binding</keyword>
<dbReference type="HAMAP" id="MF_01471">
    <property type="entry name" value="Cas2"/>
    <property type="match status" value="1"/>
</dbReference>
<evidence type="ECO:0000256" key="1">
    <source>
        <dbReference type="ARBA" id="ARBA00001946"/>
    </source>
</evidence>
<sequence>MHVILVYDINTEDNAGKKRLPKVLKICRKYLVHVQKSVFEGHLTEGQYSRLQHELGRVVDKKADFVIAYKLGDGVKLEKDILTETPDPTDNFL</sequence>
<keyword evidence="8 9" id="KW-0051">Antiviral defense</keyword>